<sequence>MPREENLQESLQKDTVKPIEYIGGVMDEETRPLLKRYIENLNPGEAALVVFRLEKGANSSVLLESNIQQISGHDWNYVSGGNQDGPMQELVDNLSKNAEENRVANKLFSQGNAKIKAFDNHGICFGLVTKNANEEITSIKGIVHQQLNMGLNGDLVLHESDIIMNSLIDNGIFHERGRPRPIHIKTYGAGGSSHKDVAPGTMTTTEGVIDIRTHVDPLCLIDYLEKYCKTQHERTRMDTTSLNKELAYTKFYKLAEEIKAQAQDPNYTGINMVHDVANLARLAADATDHSSVKVMEKMRPEDKRYYGEITYGTPNSGIFTIHRMSDDKEGQPFEGNSGQNRLQKELQLFLQQMSIGYKKHAEELHKFMETNDVYYENQQKLSEKINRLLTHPLSQEVQVLTTEVQEAYQKCAAELSECYGMMQHLLKVYAQSHHDARIQRYCHDNINALNTQIHQLQSQRNELLETHIKDLENHDEFKFKAQALSGHLRTFYTDLIDIEKEIARKNKSIYQKINYKDADIALQNHIVSDKKMYEAFFKKEASDYEFSITASGNLFFTEHDKKAVGRYGAKTVEMENQLFLQIIHHSIANHIYIAEEHITKIAADPLEIDPFVSRELNAWANDHTMTVQDYVDAFMWANNGQSFDDFPESGRWTTAENLCKDERYSKLFYNFGGEQNPKVINPFWKEIGTDLIKEIAEGKAFLGKAFAHMDFTGALKEQKEQLQQQAKTILNAPNHPDIEKDVRLLFTNFLNLMAPMHMPTQGDDEPRFKVYARTIPVLNTGYVEGTISDWDQPIYKSTNTAVLDREAAKFVTASQGKKIGGGVAIVAAEDVSPSETIFSANVVLAKMLKAQKSGKNADMYALGREYLHSLNHDPHLNLEQDPELAQQIARIRTMVKAYQINHASSHAHGFFGRTAPRFPEILSLYDIDKNSANLGQEAIPALSRIHEEKGAVVAIKTTEELLKWATHNNITGMEGVERISMELKEHKPLFNNPNKNSTN</sequence>
<name>A0A3S0XU21_9GAMM</name>
<gene>
    <name evidence="1" type="ORF">EKM59_03040</name>
</gene>
<protein>
    <recommendedName>
        <fullName evidence="3">Coiled-coil protein</fullName>
    </recommendedName>
</protein>
<proteinExistence type="predicted"/>
<dbReference type="Proteomes" id="UP000288012">
    <property type="component" value="Unassembled WGS sequence"/>
</dbReference>
<organism evidence="1 2">
    <name type="scientific">Legionella septentrionalis</name>
    <dbReference type="NCBI Taxonomy" id="2498109"/>
    <lineage>
        <taxon>Bacteria</taxon>
        <taxon>Pseudomonadati</taxon>
        <taxon>Pseudomonadota</taxon>
        <taxon>Gammaproteobacteria</taxon>
        <taxon>Legionellales</taxon>
        <taxon>Legionellaceae</taxon>
        <taxon>Legionella</taxon>
    </lineage>
</organism>
<evidence type="ECO:0008006" key="3">
    <source>
        <dbReference type="Google" id="ProtNLM"/>
    </source>
</evidence>
<dbReference type="EMBL" id="RZGR01000006">
    <property type="protein sequence ID" value="RUQ89749.1"/>
    <property type="molecule type" value="Genomic_DNA"/>
</dbReference>
<comment type="caution">
    <text evidence="1">The sequence shown here is derived from an EMBL/GenBank/DDBJ whole genome shotgun (WGS) entry which is preliminary data.</text>
</comment>
<accession>A0A3S0XU21</accession>
<evidence type="ECO:0000313" key="1">
    <source>
        <dbReference type="EMBL" id="RUQ89749.1"/>
    </source>
</evidence>
<keyword evidence="2" id="KW-1185">Reference proteome</keyword>
<dbReference type="AlphaFoldDB" id="A0A3S0XU21"/>
<evidence type="ECO:0000313" key="2">
    <source>
        <dbReference type="Proteomes" id="UP000288012"/>
    </source>
</evidence>
<reference evidence="1 2" key="1">
    <citation type="submission" date="2018-12" db="EMBL/GenBank/DDBJ databases">
        <title>Legionella sp,whole genome shotgun sequence.</title>
        <authorList>
            <person name="Wu H."/>
        </authorList>
    </citation>
    <scope>NUCLEOTIDE SEQUENCE [LARGE SCALE GENOMIC DNA]</scope>
    <source>
        <strain evidence="2">km714</strain>
    </source>
</reference>
<dbReference type="RefSeq" id="WP_127111105.1">
    <property type="nucleotide sequence ID" value="NZ_RZGR01000006.1"/>
</dbReference>